<evidence type="ECO:0000313" key="3">
    <source>
        <dbReference type="Proteomes" id="UP001219525"/>
    </source>
</evidence>
<comment type="caution">
    <text evidence="2">The sequence shown here is derived from an EMBL/GenBank/DDBJ whole genome shotgun (WGS) entry which is preliminary data.</text>
</comment>
<proteinExistence type="predicted"/>
<dbReference type="EMBL" id="JARJCW010000113">
    <property type="protein sequence ID" value="KAJ7192984.1"/>
    <property type="molecule type" value="Genomic_DNA"/>
</dbReference>
<dbReference type="AlphaFoldDB" id="A0AAD6Y230"/>
<feature type="compositionally biased region" description="Low complexity" evidence="1">
    <location>
        <begin position="85"/>
        <end position="95"/>
    </location>
</feature>
<keyword evidence="3" id="KW-1185">Reference proteome</keyword>
<reference evidence="2" key="1">
    <citation type="submission" date="2023-03" db="EMBL/GenBank/DDBJ databases">
        <title>Massive genome expansion in bonnet fungi (Mycena s.s.) driven by repeated elements and novel gene families across ecological guilds.</title>
        <authorList>
            <consortium name="Lawrence Berkeley National Laboratory"/>
            <person name="Harder C.B."/>
            <person name="Miyauchi S."/>
            <person name="Viragh M."/>
            <person name="Kuo A."/>
            <person name="Thoen E."/>
            <person name="Andreopoulos B."/>
            <person name="Lu D."/>
            <person name="Skrede I."/>
            <person name="Drula E."/>
            <person name="Henrissat B."/>
            <person name="Morin E."/>
            <person name="Kohler A."/>
            <person name="Barry K."/>
            <person name="LaButti K."/>
            <person name="Morin E."/>
            <person name="Salamov A."/>
            <person name="Lipzen A."/>
            <person name="Mereny Z."/>
            <person name="Hegedus B."/>
            <person name="Baldrian P."/>
            <person name="Stursova M."/>
            <person name="Weitz H."/>
            <person name="Taylor A."/>
            <person name="Grigoriev I.V."/>
            <person name="Nagy L.G."/>
            <person name="Martin F."/>
            <person name="Kauserud H."/>
        </authorList>
    </citation>
    <scope>NUCLEOTIDE SEQUENCE</scope>
    <source>
        <strain evidence="2">9144</strain>
    </source>
</reference>
<dbReference type="Proteomes" id="UP001219525">
    <property type="component" value="Unassembled WGS sequence"/>
</dbReference>
<name>A0AAD6Y230_9AGAR</name>
<organism evidence="2 3">
    <name type="scientific">Mycena pura</name>
    <dbReference type="NCBI Taxonomy" id="153505"/>
    <lineage>
        <taxon>Eukaryota</taxon>
        <taxon>Fungi</taxon>
        <taxon>Dikarya</taxon>
        <taxon>Basidiomycota</taxon>
        <taxon>Agaricomycotina</taxon>
        <taxon>Agaricomycetes</taxon>
        <taxon>Agaricomycetidae</taxon>
        <taxon>Agaricales</taxon>
        <taxon>Marasmiineae</taxon>
        <taxon>Mycenaceae</taxon>
        <taxon>Mycena</taxon>
    </lineage>
</organism>
<gene>
    <name evidence="2" type="ORF">GGX14DRAFT_577646</name>
</gene>
<evidence type="ECO:0000313" key="2">
    <source>
        <dbReference type="EMBL" id="KAJ7192984.1"/>
    </source>
</evidence>
<protein>
    <submittedName>
        <fullName evidence="2">Uncharacterized protein</fullName>
    </submittedName>
</protein>
<evidence type="ECO:0000256" key="1">
    <source>
        <dbReference type="SAM" id="MobiDB-lite"/>
    </source>
</evidence>
<feature type="region of interest" description="Disordered" evidence="1">
    <location>
        <begin position="85"/>
        <end position="110"/>
    </location>
</feature>
<accession>A0AAD6Y230</accession>
<sequence length="296" mass="31053">MLSPIYCSPLFHPDPGTTQANTKTFYLVTSPAAGAKRGAYPSWVSAQRVAESIVRGGAVKYTSWQACLSAWHACCDAGEHDHPSSLDAAQSAQLAPVEAGPPATPRAHPHPVESRLAAVPLLTQGSMTPGIPRGSAVPSPTLRTPHTPCAPCTVQATALSSTPSATYAVRGSSVMHSSLNAALDDFRAAGAARPVTLCTTDDPRIAAYFAAGHSLQEATALAQGDSALDRYNALASGTSNPRRERVVAELQRALHALTIEPVGVVVDEDASVDESTSLDESAVTYAYDSEDEYWRT</sequence>